<dbReference type="Proteomes" id="UP001530377">
    <property type="component" value="Unassembled WGS sequence"/>
</dbReference>
<evidence type="ECO:0000313" key="4">
    <source>
        <dbReference type="Proteomes" id="UP001530377"/>
    </source>
</evidence>
<feature type="region of interest" description="Disordered" evidence="1">
    <location>
        <begin position="1"/>
        <end position="44"/>
    </location>
</feature>
<keyword evidence="2" id="KW-1133">Transmembrane helix</keyword>
<organism evidence="3 4">
    <name type="scientific">Cyclostephanos tholiformis</name>
    <dbReference type="NCBI Taxonomy" id="382380"/>
    <lineage>
        <taxon>Eukaryota</taxon>
        <taxon>Sar</taxon>
        <taxon>Stramenopiles</taxon>
        <taxon>Ochrophyta</taxon>
        <taxon>Bacillariophyta</taxon>
        <taxon>Coscinodiscophyceae</taxon>
        <taxon>Thalassiosirophycidae</taxon>
        <taxon>Stephanodiscales</taxon>
        <taxon>Stephanodiscaceae</taxon>
        <taxon>Cyclostephanos</taxon>
    </lineage>
</organism>
<name>A0ABD3SQV7_9STRA</name>
<sequence length="252" mass="27240">MSAVQSDAVANDDRISGKTTDDDDDRVGEGCRASSTAPLAPPDGLVVHDGEVELTISDRRTMGGDGRSGRTGITTATAATDGELLDEVKRFELFRSVIQHEDDLLNQRVSWIILAQSFLVAAFITNASNDGSGDAMKLIAAVVGLSTVIVTTPAILAAGRNIELQQRVYFSGIISEERCFALHGHGRGVGKMGDRRVSMEEEQRKRISEGHIFPNMSFRGKGTVPILFTVVGLSIVQVLGWVFLLIALLRDW</sequence>
<protein>
    <submittedName>
        <fullName evidence="3">Uncharacterized protein</fullName>
    </submittedName>
</protein>
<dbReference type="AlphaFoldDB" id="A0ABD3SQV7"/>
<feature type="transmembrane region" description="Helical" evidence="2">
    <location>
        <begin position="138"/>
        <end position="158"/>
    </location>
</feature>
<feature type="transmembrane region" description="Helical" evidence="2">
    <location>
        <begin position="109"/>
        <end position="126"/>
    </location>
</feature>
<proteinExistence type="predicted"/>
<keyword evidence="2" id="KW-0472">Membrane</keyword>
<reference evidence="3 4" key="1">
    <citation type="submission" date="2024-10" db="EMBL/GenBank/DDBJ databases">
        <title>Updated reference genomes for cyclostephanoid diatoms.</title>
        <authorList>
            <person name="Roberts W.R."/>
            <person name="Alverson A.J."/>
        </authorList>
    </citation>
    <scope>NUCLEOTIDE SEQUENCE [LARGE SCALE GENOMIC DNA]</scope>
    <source>
        <strain evidence="3 4">AJA228-03</strain>
    </source>
</reference>
<dbReference type="EMBL" id="JALLPB020000010">
    <property type="protein sequence ID" value="KAL3826979.1"/>
    <property type="molecule type" value="Genomic_DNA"/>
</dbReference>
<evidence type="ECO:0000256" key="1">
    <source>
        <dbReference type="SAM" id="MobiDB-lite"/>
    </source>
</evidence>
<keyword evidence="2" id="KW-0812">Transmembrane</keyword>
<feature type="compositionally biased region" description="Basic and acidic residues" evidence="1">
    <location>
        <begin position="11"/>
        <end position="20"/>
    </location>
</feature>
<accession>A0ABD3SQV7</accession>
<evidence type="ECO:0000313" key="3">
    <source>
        <dbReference type="EMBL" id="KAL3826979.1"/>
    </source>
</evidence>
<feature type="transmembrane region" description="Helical" evidence="2">
    <location>
        <begin position="226"/>
        <end position="249"/>
    </location>
</feature>
<comment type="caution">
    <text evidence="3">The sequence shown here is derived from an EMBL/GenBank/DDBJ whole genome shotgun (WGS) entry which is preliminary data.</text>
</comment>
<evidence type="ECO:0000256" key="2">
    <source>
        <dbReference type="SAM" id="Phobius"/>
    </source>
</evidence>
<gene>
    <name evidence="3" type="ORF">ACHAXA_000043</name>
</gene>
<keyword evidence="4" id="KW-1185">Reference proteome</keyword>